<dbReference type="InterPro" id="IPR035965">
    <property type="entry name" value="PAS-like_dom_sf"/>
</dbReference>
<evidence type="ECO:0000313" key="3">
    <source>
        <dbReference type="Proteomes" id="UP000325785"/>
    </source>
</evidence>
<evidence type="ECO:0000259" key="1">
    <source>
        <dbReference type="PROSITE" id="PS50112"/>
    </source>
</evidence>
<reference evidence="2 3" key="1">
    <citation type="submission" date="2018-08" db="EMBL/GenBank/DDBJ databases">
        <title>Genetic Globetrotter - A new plasmid hitch-hiking vast phylogenetic and geographic distances.</title>
        <authorList>
            <person name="Vollmers J."/>
            <person name="Petersen J."/>
        </authorList>
    </citation>
    <scope>NUCLEOTIDE SEQUENCE [LARGE SCALE GENOMIC DNA]</scope>
    <source>
        <strain evidence="2 3">DSM 26383</strain>
    </source>
</reference>
<dbReference type="Pfam" id="PF02954">
    <property type="entry name" value="HTH_8"/>
    <property type="match status" value="1"/>
</dbReference>
<organism evidence="2 3">
    <name type="scientific">Roseovarius indicus</name>
    <dbReference type="NCBI Taxonomy" id="540747"/>
    <lineage>
        <taxon>Bacteria</taxon>
        <taxon>Pseudomonadati</taxon>
        <taxon>Pseudomonadota</taxon>
        <taxon>Alphaproteobacteria</taxon>
        <taxon>Rhodobacterales</taxon>
        <taxon>Roseobacteraceae</taxon>
        <taxon>Roseovarius</taxon>
    </lineage>
</organism>
<proteinExistence type="predicted"/>
<dbReference type="SUPFAM" id="SSF55785">
    <property type="entry name" value="PYP-like sensor domain (PAS domain)"/>
    <property type="match status" value="2"/>
</dbReference>
<dbReference type="Gene3D" id="1.10.10.60">
    <property type="entry name" value="Homeodomain-like"/>
    <property type="match status" value="1"/>
</dbReference>
<gene>
    <name evidence="2" type="ORF">RIdsm_01782</name>
</gene>
<dbReference type="InterPro" id="IPR011785">
    <property type="entry name" value="Tscrpt_reg_PpsR-CrtJ"/>
</dbReference>
<dbReference type="Pfam" id="PF00989">
    <property type="entry name" value="PAS"/>
    <property type="match status" value="1"/>
</dbReference>
<dbReference type="Pfam" id="PF13188">
    <property type="entry name" value="PAS_8"/>
    <property type="match status" value="1"/>
</dbReference>
<dbReference type="GO" id="GO:0006355">
    <property type="term" value="P:regulation of DNA-templated transcription"/>
    <property type="evidence" value="ECO:0007669"/>
    <property type="project" value="InterPro"/>
</dbReference>
<evidence type="ECO:0000313" key="2">
    <source>
        <dbReference type="EMBL" id="QEW25989.1"/>
    </source>
</evidence>
<dbReference type="PROSITE" id="PS50112">
    <property type="entry name" value="PAS"/>
    <property type="match status" value="1"/>
</dbReference>
<dbReference type="SMART" id="SM00091">
    <property type="entry name" value="PAS"/>
    <property type="match status" value="2"/>
</dbReference>
<feature type="domain" description="PAS" evidence="1">
    <location>
        <begin position="156"/>
        <end position="227"/>
    </location>
</feature>
<accession>A0A5P3A9E6</accession>
<dbReference type="PRINTS" id="PR01590">
    <property type="entry name" value="HTHFIS"/>
</dbReference>
<dbReference type="InterPro" id="IPR002197">
    <property type="entry name" value="HTH_Fis"/>
</dbReference>
<dbReference type="NCBIfam" id="TIGR00229">
    <property type="entry name" value="sensory_box"/>
    <property type="match status" value="1"/>
</dbReference>
<name>A0A5P3A9E6_9RHOB</name>
<dbReference type="AlphaFoldDB" id="A0A5P3A9E6"/>
<dbReference type="Proteomes" id="UP000325785">
    <property type="component" value="Chromosome"/>
</dbReference>
<dbReference type="Gene3D" id="3.30.450.20">
    <property type="entry name" value="PAS domain"/>
    <property type="match status" value="3"/>
</dbReference>
<dbReference type="InterPro" id="IPR009057">
    <property type="entry name" value="Homeodomain-like_sf"/>
</dbReference>
<dbReference type="InterPro" id="IPR013767">
    <property type="entry name" value="PAS_fold"/>
</dbReference>
<dbReference type="RefSeq" id="WP_057813956.1">
    <property type="nucleotide sequence ID" value="NZ_CP031598.1"/>
</dbReference>
<dbReference type="NCBIfam" id="TIGR02040">
    <property type="entry name" value="PpsR-CrtJ"/>
    <property type="match status" value="1"/>
</dbReference>
<dbReference type="GO" id="GO:0043565">
    <property type="term" value="F:sequence-specific DNA binding"/>
    <property type="evidence" value="ECO:0007669"/>
    <property type="project" value="InterPro"/>
</dbReference>
<dbReference type="EMBL" id="CP031598">
    <property type="protein sequence ID" value="QEW25989.1"/>
    <property type="molecule type" value="Genomic_DNA"/>
</dbReference>
<dbReference type="SUPFAM" id="SSF46689">
    <property type="entry name" value="Homeodomain-like"/>
    <property type="match status" value="1"/>
</dbReference>
<dbReference type="CDD" id="cd00130">
    <property type="entry name" value="PAS"/>
    <property type="match status" value="1"/>
</dbReference>
<dbReference type="InterPro" id="IPR000014">
    <property type="entry name" value="PAS"/>
</dbReference>
<keyword evidence="2" id="KW-0238">DNA-binding</keyword>
<protein>
    <submittedName>
        <fullName evidence="2">DNA-binding protein Fis</fullName>
    </submittedName>
</protein>
<sequence>MTEQGRISERFRAGVLPDPGQIDELVESVADLAVLVSGSGVVEGISVNPDCPSLGCLDHWVGRKFETFLTQESREKFAERLTVIAAKPDLARRPVEMNHVDNATWEFPIRYSLHRVKGSDSILLVGRDMQPIAEVQQRLVSEQLARERDQQKMRSGETFYRVVLEAAETPLVLVEPEKGRIHDLNSAAATLLGTTPDTLRGNAFAQAFEGWRRNEMMEALQGAAAADGMSSVDVIARRNGRELALVPEYFRAAGELFLLCRVVTTEETEGAGPEVAQSLAALFGASSDAIVLTDGKGVIRDANEAFLIMTDAAQLRDVKHKSLADFLARGTVDLKLILETAGKAGRMSRYSSQISSVVGSRSSVEISVAQLGQRNGELGFGFIIRDVSPSQTVDEGAGAGVMSDDAMQSVMDLVGTASLKELVSATSDVVEKMCIETAVKLTGNNRVAAAEMLGLSRQSLYVKLRKHGLLNARPGDDSEG</sequence>
<dbReference type="KEGG" id="rid:RIdsm_01782"/>